<feature type="domain" description="CN hydrolase" evidence="2">
    <location>
        <begin position="5"/>
        <end position="242"/>
    </location>
</feature>
<reference evidence="3" key="1">
    <citation type="submission" date="2023-08" db="EMBL/GenBank/DDBJ databases">
        <title>Isolation and Characterization of Rhodococcus erythropolis MGMM8.</title>
        <authorList>
            <person name="Diabankana R.G.C."/>
            <person name="Afordoanyi D.M."/>
            <person name="Validov S.Z."/>
        </authorList>
    </citation>
    <scope>NUCLEOTIDE SEQUENCE</scope>
    <source>
        <strain evidence="3">MGMM8</strain>
    </source>
</reference>
<dbReference type="PANTHER" id="PTHR23088">
    <property type="entry name" value="NITRILASE-RELATED"/>
    <property type="match status" value="1"/>
</dbReference>
<dbReference type="SUPFAM" id="SSF56317">
    <property type="entry name" value="Carbon-nitrogen hydrolase"/>
    <property type="match status" value="1"/>
</dbReference>
<dbReference type="CDD" id="cd07581">
    <property type="entry name" value="nitrilase_3"/>
    <property type="match status" value="1"/>
</dbReference>
<evidence type="ECO:0000313" key="4">
    <source>
        <dbReference type="Proteomes" id="UP001230933"/>
    </source>
</evidence>
<dbReference type="RefSeq" id="WP_047890299.1">
    <property type="nucleotide sequence ID" value="NZ_CP124545.1"/>
</dbReference>
<dbReference type="AlphaFoldDB" id="A0AAX3ZXN6"/>
<evidence type="ECO:0000256" key="1">
    <source>
        <dbReference type="ARBA" id="ARBA00010613"/>
    </source>
</evidence>
<protein>
    <submittedName>
        <fullName evidence="3">Carbon-nitrogen hydrolase family protein</fullName>
    </submittedName>
</protein>
<comment type="similarity">
    <text evidence="1">Belongs to the carbon-nitrogen hydrolase superfamily. NIT1/NIT2 family.</text>
</comment>
<evidence type="ECO:0000259" key="2">
    <source>
        <dbReference type="PROSITE" id="PS50263"/>
    </source>
</evidence>
<dbReference type="PANTHER" id="PTHR23088:SF27">
    <property type="entry name" value="DEAMINATED GLUTATHIONE AMIDASE"/>
    <property type="match status" value="1"/>
</dbReference>
<organism evidence="3 4">
    <name type="scientific">Rhodococcus erythropolis</name>
    <name type="common">Arthrobacter picolinophilus</name>
    <dbReference type="NCBI Taxonomy" id="1833"/>
    <lineage>
        <taxon>Bacteria</taxon>
        <taxon>Bacillati</taxon>
        <taxon>Actinomycetota</taxon>
        <taxon>Actinomycetes</taxon>
        <taxon>Mycobacteriales</taxon>
        <taxon>Nocardiaceae</taxon>
        <taxon>Rhodococcus</taxon>
        <taxon>Rhodococcus erythropolis group</taxon>
    </lineage>
</organism>
<dbReference type="InterPro" id="IPR001110">
    <property type="entry name" value="UPF0012_CS"/>
</dbReference>
<dbReference type="Proteomes" id="UP001230933">
    <property type="component" value="Chromosome"/>
</dbReference>
<dbReference type="PROSITE" id="PS50263">
    <property type="entry name" value="CN_HYDROLASE"/>
    <property type="match status" value="1"/>
</dbReference>
<proteinExistence type="inferred from homology"/>
<dbReference type="EMBL" id="CP124545">
    <property type="protein sequence ID" value="WMN01813.1"/>
    <property type="molecule type" value="Genomic_DNA"/>
</dbReference>
<dbReference type="Pfam" id="PF00795">
    <property type="entry name" value="CN_hydrolase"/>
    <property type="match status" value="1"/>
</dbReference>
<dbReference type="PROSITE" id="PS01227">
    <property type="entry name" value="UPF0012"/>
    <property type="match status" value="1"/>
</dbReference>
<name>A0AAX3ZXN6_RHOER</name>
<dbReference type="InterPro" id="IPR003010">
    <property type="entry name" value="C-N_Hydrolase"/>
</dbReference>
<dbReference type="InterPro" id="IPR036526">
    <property type="entry name" value="C-N_Hydrolase_sf"/>
</dbReference>
<keyword evidence="3" id="KW-0378">Hydrolase</keyword>
<gene>
    <name evidence="3" type="ORF">QIE55_31440</name>
</gene>
<accession>A0AAX3ZXN6</accession>
<dbReference type="GO" id="GO:0016787">
    <property type="term" value="F:hydrolase activity"/>
    <property type="evidence" value="ECO:0007669"/>
    <property type="project" value="UniProtKB-KW"/>
</dbReference>
<dbReference type="Gene3D" id="3.60.110.10">
    <property type="entry name" value="Carbon-nitrogen hydrolase"/>
    <property type="match status" value="1"/>
</dbReference>
<sequence length="280" mass="30231">MTTGGSLAIRLAQVSSVRDVSTNAELCQSLVDHAVQEGIDLLVLPESASSRTDAVDESPQDERLDGFFVRKLAESTRGTELTVIVGVTETADTGRPFNTIVALRDGEIISTYRKIHLYDAFAFRESDSVTAGDGTLSTFVVKGFSIGMLTCYDIRFPEVARLLADKGVDVLVLPTSWVSGPLKEEHWETLCKARALENTCFLAAAGQTGGNRIGRSMIVGPDGVVRAMAGIEEGTVSVSLSMALLHSARHVMPVLKQRRFFVDPRATDVVSASDCQYSRS</sequence>
<evidence type="ECO:0000313" key="3">
    <source>
        <dbReference type="EMBL" id="WMN01813.1"/>
    </source>
</evidence>